<gene>
    <name evidence="7" type="ORF">HA72_0415</name>
</gene>
<reference evidence="7 8" key="1">
    <citation type="journal article" date="2014" name="J. Bacteriol.">
        <title>Role of an Archaeal PitA Transporter in the Copper and Arsenic Resistance of Metallosphaera sedula, an Extreme Thermoacidophile.</title>
        <authorList>
            <person name="McCarthy S."/>
            <person name="Ai C."/>
            <person name="Wheaton G."/>
            <person name="Tevatia R."/>
            <person name="Eckrich V."/>
            <person name="Kelly R."/>
            <person name="Blum P."/>
        </authorList>
    </citation>
    <scope>NUCLEOTIDE SEQUENCE [LARGE SCALE GENOMIC DNA]</scope>
    <source>
        <strain evidence="7 8">CuR1</strain>
    </source>
</reference>
<keyword evidence="2" id="KW-0285">Flavoprotein</keyword>
<dbReference type="Pfam" id="PF13450">
    <property type="entry name" value="NAD_binding_8"/>
    <property type="match status" value="1"/>
</dbReference>
<proteinExistence type="predicted"/>
<evidence type="ECO:0000256" key="4">
    <source>
        <dbReference type="ARBA" id="ARBA00022857"/>
    </source>
</evidence>
<dbReference type="Gene3D" id="3.20.20.70">
    <property type="entry name" value="Aldolase class I"/>
    <property type="match status" value="1"/>
</dbReference>
<dbReference type="Pfam" id="PF00724">
    <property type="entry name" value="Oxidored_FMN"/>
    <property type="match status" value="1"/>
</dbReference>
<dbReference type="Gene3D" id="3.40.50.720">
    <property type="entry name" value="NAD(P)-binding Rossmann-like Domain"/>
    <property type="match status" value="1"/>
</dbReference>
<organism evidence="7 8">
    <name type="scientific">Metallosphaera sedula</name>
    <dbReference type="NCBI Taxonomy" id="43687"/>
    <lineage>
        <taxon>Archaea</taxon>
        <taxon>Thermoproteota</taxon>
        <taxon>Thermoprotei</taxon>
        <taxon>Sulfolobales</taxon>
        <taxon>Sulfolobaceae</taxon>
        <taxon>Metallosphaera</taxon>
    </lineage>
</organism>
<dbReference type="PANTHER" id="PTHR43303">
    <property type="entry name" value="NADPH DEHYDROGENASE C23G7.10C-RELATED"/>
    <property type="match status" value="1"/>
</dbReference>
<evidence type="ECO:0000259" key="6">
    <source>
        <dbReference type="Pfam" id="PF00724"/>
    </source>
</evidence>
<dbReference type="GO" id="GO:0010181">
    <property type="term" value="F:FMN binding"/>
    <property type="evidence" value="ECO:0007669"/>
    <property type="project" value="InterPro"/>
</dbReference>
<dbReference type="OMA" id="WGGDYAR"/>
<dbReference type="InterPro" id="IPR013785">
    <property type="entry name" value="Aldolase_TIM"/>
</dbReference>
<dbReference type="Proteomes" id="UP000029084">
    <property type="component" value="Chromosome"/>
</dbReference>
<evidence type="ECO:0000256" key="3">
    <source>
        <dbReference type="ARBA" id="ARBA00022643"/>
    </source>
</evidence>
<comment type="cofactor">
    <cofactor evidence="1">
        <name>FMN</name>
        <dbReference type="ChEBI" id="CHEBI:58210"/>
    </cofactor>
</comment>
<evidence type="ECO:0000256" key="1">
    <source>
        <dbReference type="ARBA" id="ARBA00001917"/>
    </source>
</evidence>
<evidence type="ECO:0000256" key="5">
    <source>
        <dbReference type="ARBA" id="ARBA00023002"/>
    </source>
</evidence>
<keyword evidence="5" id="KW-0560">Oxidoreductase</keyword>
<dbReference type="SUPFAM" id="SSF51395">
    <property type="entry name" value="FMN-linked oxidoreductases"/>
    <property type="match status" value="1"/>
</dbReference>
<dbReference type="InterPro" id="IPR044152">
    <property type="entry name" value="YqjM-like"/>
</dbReference>
<evidence type="ECO:0000313" key="7">
    <source>
        <dbReference type="EMBL" id="AIM26579.1"/>
    </source>
</evidence>
<sequence length="556" mass="62985">MIILNFVEPHSLVMKLLEPFNIGDVEVRNRVVMSPMISNLGTPQGYPSEEHIAYLSRRAISAGLIITEYTYVNRRDARGSPNQLGLYDDEVVPKFSRLVDAVHGRGSKVFVQLVHVGRKTRRSFIWGNEPIAPSPIPIMDPVREMTEDDIKRVIDDFAKASERAERAGFDGIELHGAHGYLIAQFLSPATNKRTDRYSDGVIFLEELIKEVRSRVSIPVGLRISVTEFDDEGLTPELVSKIVSRVETHLDYVHLSAGRDGPLGSSMPIYWKRPAFLEYAKEMRRPRIPLLLVGSVITLKDAEEVLEVADAVVLGRQLLADPDWLPKSLKGEPVRYCIRCNQLCRGFASREVRCDVNPELGWELLPIKPGSGRVTVVGGGLTGLEASRVLAKRGFKVTLLEQGDRLGGQLNWIMDPWKREFLSIVEYYEKELARLNVEIHLNTKGSRDEGLWAVPDRTQPQFKEINNTEILIDSNLYAYQDYAFKWAENNRVAITEKSLHHLDGTRRYLLEKAYAERGISVVKEGKGKVEFREFVRQQPTIGQAISRGFFMALDYEP</sequence>
<feature type="domain" description="NADH:flavin oxidoreductase/NADH oxidase N-terminal" evidence="6">
    <location>
        <begin position="15"/>
        <end position="327"/>
    </location>
</feature>
<dbReference type="EMBL" id="CP008822">
    <property type="protein sequence ID" value="AIM26579.1"/>
    <property type="molecule type" value="Genomic_DNA"/>
</dbReference>
<name>A0A088E2D6_9CREN</name>
<keyword evidence="3" id="KW-0288">FMN</keyword>
<accession>A0A088E2D6</accession>
<dbReference type="GO" id="GO:0003959">
    <property type="term" value="F:NADPH dehydrogenase activity"/>
    <property type="evidence" value="ECO:0007669"/>
    <property type="project" value="InterPro"/>
</dbReference>
<dbReference type="PANTHER" id="PTHR43303:SF4">
    <property type="entry name" value="NADPH DEHYDROGENASE C23G7.10C-RELATED"/>
    <property type="match status" value="1"/>
</dbReference>
<dbReference type="InterPro" id="IPR001155">
    <property type="entry name" value="OxRdtase_FMN_N"/>
</dbReference>
<evidence type="ECO:0000256" key="2">
    <source>
        <dbReference type="ARBA" id="ARBA00022630"/>
    </source>
</evidence>
<dbReference type="CDD" id="cd02803">
    <property type="entry name" value="OYE_like_FMN_family"/>
    <property type="match status" value="1"/>
</dbReference>
<keyword evidence="4" id="KW-0521">NADP</keyword>
<dbReference type="SUPFAM" id="SSF51971">
    <property type="entry name" value="Nucleotide-binding domain"/>
    <property type="match status" value="1"/>
</dbReference>
<protein>
    <submittedName>
        <fullName evidence="7">NADH:flavin oxidoreductase/NADH oxidase</fullName>
    </submittedName>
</protein>
<dbReference type="GO" id="GO:0050661">
    <property type="term" value="F:NADP binding"/>
    <property type="evidence" value="ECO:0007669"/>
    <property type="project" value="InterPro"/>
</dbReference>
<evidence type="ECO:0000313" key="8">
    <source>
        <dbReference type="Proteomes" id="UP000029084"/>
    </source>
</evidence>
<dbReference type="AlphaFoldDB" id="A0A088E2D6"/>